<protein>
    <submittedName>
        <fullName evidence="1">Uncharacterized protein</fullName>
    </submittedName>
</protein>
<reference evidence="1 2" key="1">
    <citation type="journal article" date="2012" name="J. Bacteriol.">
        <title>Complete Genome Sequence of Borrelia crocidurae.</title>
        <authorList>
            <person name="Elbir H."/>
            <person name="Gimenez G."/>
            <person name="Robert C."/>
            <person name="Bergstrom S."/>
            <person name="Cutler S."/>
            <person name="Raoult D."/>
            <person name="Drancourt M."/>
        </authorList>
    </citation>
    <scope>NUCLEOTIDE SEQUENCE [LARGE SCALE GENOMIC DNA]</scope>
    <source>
        <strain evidence="1 2">Achema</strain>
        <plasmid evidence="2">unnamed23</plasmid>
    </source>
</reference>
<dbReference type="Proteomes" id="UP000005212">
    <property type="component" value="Plasmid unnamed23"/>
</dbReference>
<dbReference type="EMBL" id="CP003449">
    <property type="protein sequence ID" value="AFI31982.1"/>
    <property type="molecule type" value="Genomic_DNA"/>
</dbReference>
<name>I0FES6_BORCA</name>
<dbReference type="AlphaFoldDB" id="I0FES6"/>
<sequence>MPIFEEKGISIRENIFLYGEGSFSLDVKKVAKSRLEYLLPYKLIEKMNSKMGIIWLVMNLGQRKKLHVKCTNLRQLFLYHKLL</sequence>
<organism evidence="1 2">
    <name type="scientific">Borrelia crocidurae (strain Achema)</name>
    <dbReference type="NCBI Taxonomy" id="1155096"/>
    <lineage>
        <taxon>Bacteria</taxon>
        <taxon>Pseudomonadati</taxon>
        <taxon>Spirochaetota</taxon>
        <taxon>Spirochaetia</taxon>
        <taxon>Spirochaetales</taxon>
        <taxon>Borreliaceae</taxon>
        <taxon>Borrelia</taxon>
    </lineage>
</organism>
<geneLocation type="plasmid" evidence="2">
    <name>unnamed23</name>
</geneLocation>
<keyword evidence="1" id="KW-0614">Plasmid</keyword>
<dbReference type="HOGENOM" id="CLU_2535899_0_0_12"/>
<accession>I0FES6</accession>
<reference evidence="2" key="2">
    <citation type="submission" date="2012-03" db="EMBL/GenBank/DDBJ databases">
        <title>Complete genome sequence of Borrelia crocidurae.</title>
        <authorList>
            <person name="Elbir H."/>
            <person name="Gimenez G."/>
            <person name="Robert C."/>
            <person name="Raoult D."/>
            <person name="Drancourt M."/>
        </authorList>
    </citation>
    <scope>NUCLEOTIDE SEQUENCE [LARGE SCALE GENOMIC DNA]</scope>
    <source>
        <strain evidence="2">Achema</strain>
        <plasmid evidence="2">unnamed23</plasmid>
    </source>
</reference>
<dbReference type="KEGG" id="bcw:Q7M_1225"/>
<gene>
    <name evidence="1" type="ordered locus">Q7M_1225</name>
</gene>
<evidence type="ECO:0000313" key="2">
    <source>
        <dbReference type="Proteomes" id="UP000005212"/>
    </source>
</evidence>
<proteinExistence type="predicted"/>
<evidence type="ECO:0000313" key="1">
    <source>
        <dbReference type="EMBL" id="AFI31982.1"/>
    </source>
</evidence>